<keyword evidence="1" id="KW-1133">Transmembrane helix</keyword>
<dbReference type="EMBL" id="CAJHJF010001558">
    <property type="protein sequence ID" value="CAD6918735.1"/>
    <property type="molecule type" value="Genomic_DNA"/>
</dbReference>
<dbReference type="AlphaFoldDB" id="A0A9N8LMM9"/>
<evidence type="ECO:0000313" key="3">
    <source>
        <dbReference type="Proteomes" id="UP000836404"/>
    </source>
</evidence>
<proteinExistence type="predicted"/>
<name>A0A9N8LMM9_9BASI</name>
<evidence type="ECO:0000313" key="2">
    <source>
        <dbReference type="EMBL" id="CAD6918735.1"/>
    </source>
</evidence>
<reference evidence="2 3" key="1">
    <citation type="submission" date="2020-10" db="EMBL/GenBank/DDBJ databases">
        <authorList>
            <person name="Sedaghatjoo S."/>
        </authorList>
    </citation>
    <scope>NUCLEOTIDE SEQUENCE [LARGE SCALE GENOMIC DNA]</scope>
    <source>
        <strain evidence="2 3">LLFL</strain>
    </source>
</reference>
<sequence>MSMVSTPPYYGCSVFSGAQIGNCCDALPIVVNITSGANVCQTTSSDSTKTLQSCLSAVSGNSNTSVACNYSGKASGARQGVKVLGSALLGLGFVAVTVLTTMA</sequence>
<keyword evidence="1" id="KW-0472">Membrane</keyword>
<evidence type="ECO:0000256" key="1">
    <source>
        <dbReference type="SAM" id="Phobius"/>
    </source>
</evidence>
<comment type="caution">
    <text evidence="2">The sequence shown here is derived from an EMBL/GenBank/DDBJ whole genome shotgun (WGS) entry which is preliminary data.</text>
</comment>
<organism evidence="2 3">
    <name type="scientific">Tilletia laevis</name>
    <dbReference type="NCBI Taxonomy" id="157183"/>
    <lineage>
        <taxon>Eukaryota</taxon>
        <taxon>Fungi</taxon>
        <taxon>Dikarya</taxon>
        <taxon>Basidiomycota</taxon>
        <taxon>Ustilaginomycotina</taxon>
        <taxon>Exobasidiomycetes</taxon>
        <taxon>Tilletiales</taxon>
        <taxon>Tilletiaceae</taxon>
        <taxon>Tilletia</taxon>
    </lineage>
</organism>
<accession>A0A9N8LMM9</accession>
<feature type="transmembrane region" description="Helical" evidence="1">
    <location>
        <begin position="83"/>
        <end position="102"/>
    </location>
</feature>
<keyword evidence="3" id="KW-1185">Reference proteome</keyword>
<gene>
    <name evidence="2" type="ORF">JKILLFL_G42</name>
</gene>
<dbReference type="Proteomes" id="UP000836404">
    <property type="component" value="Unassembled WGS sequence"/>
</dbReference>
<protein>
    <submittedName>
        <fullName evidence="2">Uncharacterized protein</fullName>
    </submittedName>
</protein>
<keyword evidence="1" id="KW-0812">Transmembrane</keyword>